<protein>
    <submittedName>
        <fullName evidence="1">Uncharacterized protein</fullName>
    </submittedName>
</protein>
<evidence type="ECO:0000313" key="1">
    <source>
        <dbReference type="EMBL" id="SOD89861.1"/>
    </source>
</evidence>
<dbReference type="RefSeq" id="WP_097277252.1">
    <property type="nucleotide sequence ID" value="NZ_OCNJ01000001.1"/>
</dbReference>
<gene>
    <name evidence="1" type="ORF">SAMN05421508_101360</name>
</gene>
<sequence>MRQAEIDRQNQWLIDRRNQFRAGADVVTAAWAAFPEVVAVALTGSVAKPLWKEVPRFAPFRRKGIALWHECMDIDLVLWLDSQERLGELRRAKDTALREAFAAIGGLATHGVDTFLFEPGSDRYLGRLCHFAQCPKGKPDCRTPGCGATAFNKVVPGFTLHRDLLAAARVLYRRDAGVVLRAVDLPTEEAEGAG</sequence>
<evidence type="ECO:0000313" key="2">
    <source>
        <dbReference type="Proteomes" id="UP000219621"/>
    </source>
</evidence>
<keyword evidence="2" id="KW-1185">Reference proteome</keyword>
<name>A0A286G2X0_9PROT</name>
<dbReference type="OrthoDB" id="7355590at2"/>
<reference evidence="1 2" key="1">
    <citation type="submission" date="2017-09" db="EMBL/GenBank/DDBJ databases">
        <authorList>
            <person name="Ehlers B."/>
            <person name="Leendertz F.H."/>
        </authorList>
    </citation>
    <scope>NUCLEOTIDE SEQUENCE [LARGE SCALE GENOMIC DNA]</scope>
    <source>
        <strain evidence="1 2">USBA 140</strain>
    </source>
</reference>
<dbReference type="Proteomes" id="UP000219621">
    <property type="component" value="Unassembled WGS sequence"/>
</dbReference>
<accession>A0A286G2X0</accession>
<dbReference type="AlphaFoldDB" id="A0A286G2X0"/>
<organism evidence="1 2">
    <name type="scientific">Caenispirillum bisanense</name>
    <dbReference type="NCBI Taxonomy" id="414052"/>
    <lineage>
        <taxon>Bacteria</taxon>
        <taxon>Pseudomonadati</taxon>
        <taxon>Pseudomonadota</taxon>
        <taxon>Alphaproteobacteria</taxon>
        <taxon>Rhodospirillales</taxon>
        <taxon>Novispirillaceae</taxon>
        <taxon>Caenispirillum</taxon>
    </lineage>
</organism>
<proteinExistence type="predicted"/>
<dbReference type="EMBL" id="OCNJ01000001">
    <property type="protein sequence ID" value="SOD89861.1"/>
    <property type="molecule type" value="Genomic_DNA"/>
</dbReference>